<dbReference type="EMBL" id="BAAAOR010000028">
    <property type="protein sequence ID" value="GAA1532039.1"/>
    <property type="molecule type" value="Genomic_DNA"/>
</dbReference>
<organism evidence="2 3">
    <name type="scientific">Nocardioides humi</name>
    <dbReference type="NCBI Taxonomy" id="449461"/>
    <lineage>
        <taxon>Bacteria</taxon>
        <taxon>Bacillati</taxon>
        <taxon>Actinomycetota</taxon>
        <taxon>Actinomycetes</taxon>
        <taxon>Propionibacteriales</taxon>
        <taxon>Nocardioidaceae</taxon>
        <taxon>Nocardioides</taxon>
    </lineage>
</organism>
<protein>
    <submittedName>
        <fullName evidence="2">Uncharacterized protein</fullName>
    </submittedName>
</protein>
<keyword evidence="3" id="KW-1185">Reference proteome</keyword>
<reference evidence="2 3" key="1">
    <citation type="journal article" date="2019" name="Int. J. Syst. Evol. Microbiol.">
        <title>The Global Catalogue of Microorganisms (GCM) 10K type strain sequencing project: providing services to taxonomists for standard genome sequencing and annotation.</title>
        <authorList>
            <consortium name="The Broad Institute Genomics Platform"/>
            <consortium name="The Broad Institute Genome Sequencing Center for Infectious Disease"/>
            <person name="Wu L."/>
            <person name="Ma J."/>
        </authorList>
    </citation>
    <scope>NUCLEOTIDE SEQUENCE [LARGE SCALE GENOMIC DNA]</scope>
    <source>
        <strain evidence="2 3">JCM 14942</strain>
    </source>
</reference>
<dbReference type="Proteomes" id="UP001500842">
    <property type="component" value="Unassembled WGS sequence"/>
</dbReference>
<evidence type="ECO:0000256" key="1">
    <source>
        <dbReference type="SAM" id="MobiDB-lite"/>
    </source>
</evidence>
<accession>A0ABN2B1E9</accession>
<proteinExistence type="predicted"/>
<dbReference type="RefSeq" id="WP_141006399.1">
    <property type="nucleotide sequence ID" value="NZ_BAAAOR010000028.1"/>
</dbReference>
<feature type="region of interest" description="Disordered" evidence="1">
    <location>
        <begin position="535"/>
        <end position="557"/>
    </location>
</feature>
<comment type="caution">
    <text evidence="2">The sequence shown here is derived from an EMBL/GenBank/DDBJ whole genome shotgun (WGS) entry which is preliminary data.</text>
</comment>
<gene>
    <name evidence="2" type="ORF">GCM10009788_39010</name>
</gene>
<evidence type="ECO:0000313" key="2">
    <source>
        <dbReference type="EMBL" id="GAA1532039.1"/>
    </source>
</evidence>
<sequence>MTRRRHAPEDDLQADPPLQAIPLTTRGHAHTPDNLHGLGALAGNRAISTLLGGRAAGPVLQRAGEVDSIANEGAMELSKTNWPTKVELQIGNDRDMSIAESLLRQLREDQPKIVKGVAAASIHQDFSVSNLGNRLVGRDNPLAMAIPMEAVGINASLITDLELYLAHAGPQNTALSNFKGHYSSLMFQEARLEAVAQQFAGTSLKDVTDEAGTAGVVENAVGASGNATEDLRQTYEQLQSDPRVADAQRALQAATGKYEALAPALAGASASRTKTATTRNTAAVTTRNTKTAVEAMQAKAKFEAAKKKLDEVDKAAEALAGIGGAGSEAAVKALGGPEAAAGVIGGLTELGLGKGGDPLKDLSSDQLKLLGVGAKGVKAAITGAGKGGPHGAVVEVVKTLVVEPAKEAGKDILAKMNAAYGYVDEATQAEQDAKAQGAVQEAGTLDAYKAALNTERNATTAYVDANNNYCEQLLSVAGTKAAATEAFTMLSDAIMAAAAARGKGGQGKALTEMLSFLREVEAFVVQANLVIETGERELTEHPEQAAASGEEDPSGMTAERKALQKWDGRYHYVVHEFQATNYKGERQTHYGAQQVWFSIRSFDMGMTEAEASGIGSVDRGPNSVRSVVPDILTKVRVQRARAESLRAQIMTRVFGG</sequence>
<name>A0ABN2B1E9_9ACTN</name>
<feature type="region of interest" description="Disordered" evidence="1">
    <location>
        <begin position="1"/>
        <end position="36"/>
    </location>
</feature>
<evidence type="ECO:0000313" key="3">
    <source>
        <dbReference type="Proteomes" id="UP001500842"/>
    </source>
</evidence>